<organism evidence="7">
    <name type="scientific">freshwater metagenome</name>
    <dbReference type="NCBI Taxonomy" id="449393"/>
    <lineage>
        <taxon>unclassified sequences</taxon>
        <taxon>metagenomes</taxon>
        <taxon>ecological metagenomes</taxon>
    </lineage>
</organism>
<dbReference type="GO" id="GO:0005886">
    <property type="term" value="C:plasma membrane"/>
    <property type="evidence" value="ECO:0007669"/>
    <property type="project" value="UniProtKB-SubCell"/>
</dbReference>
<sequence>MTTPREPDADADSAVATDRGVAASVVADPKLSLIARSRMFLEGSKTRAAETVERFEKQRPDNRIIDAAFSSVETDAETGGDLLAGAVSFRYFLLFVPYVFVIILGLGVGGDLAGKSPAEIASSSGMGGLVASTVRINGEFSRSFHLISLLVVLYALVSGARKLLRSLMSVHSVIWRVPFVKLRRSYLGGVVLILIMTAAAVAAHFIARLQNESVITWLLALIAFIAIPAATWLICSVRVFPSAPGATWKDLWPGAVLFGLGTEVLHVVTVVWIAHSLESKSETYGTLGAALTILLWAYAMGRIVTASVALNVAVWNNSHRSPTDQNHDQS</sequence>
<name>A0A6J6YCZ5_9ZZZZ</name>
<dbReference type="Pfam" id="PF03631">
    <property type="entry name" value="Virul_fac_BrkB"/>
    <property type="match status" value="1"/>
</dbReference>
<feature type="transmembrane region" description="Helical" evidence="6">
    <location>
        <begin position="251"/>
        <end position="273"/>
    </location>
</feature>
<feature type="transmembrane region" description="Helical" evidence="6">
    <location>
        <begin position="144"/>
        <end position="164"/>
    </location>
</feature>
<keyword evidence="5 6" id="KW-0472">Membrane</keyword>
<accession>A0A6J6YCZ5</accession>
<gene>
    <name evidence="7" type="ORF">UFOPK2992_01239</name>
</gene>
<keyword evidence="2" id="KW-1003">Cell membrane</keyword>
<evidence type="ECO:0000256" key="5">
    <source>
        <dbReference type="ARBA" id="ARBA00023136"/>
    </source>
</evidence>
<feature type="transmembrane region" description="Helical" evidence="6">
    <location>
        <begin position="293"/>
        <end position="315"/>
    </location>
</feature>
<protein>
    <submittedName>
        <fullName evidence="7">Unannotated protein</fullName>
    </submittedName>
</protein>
<comment type="subcellular location">
    <subcellularLocation>
        <location evidence="1">Cell membrane</location>
        <topology evidence="1">Multi-pass membrane protein</topology>
    </subcellularLocation>
</comment>
<keyword evidence="4 6" id="KW-1133">Transmembrane helix</keyword>
<reference evidence="7" key="1">
    <citation type="submission" date="2020-05" db="EMBL/GenBank/DDBJ databases">
        <authorList>
            <person name="Chiriac C."/>
            <person name="Salcher M."/>
            <person name="Ghai R."/>
            <person name="Kavagutti S V."/>
        </authorList>
    </citation>
    <scope>NUCLEOTIDE SEQUENCE</scope>
</reference>
<dbReference type="InterPro" id="IPR017039">
    <property type="entry name" value="Virul_fac_BrkB"/>
</dbReference>
<dbReference type="AlphaFoldDB" id="A0A6J6YCZ5"/>
<keyword evidence="3 6" id="KW-0812">Transmembrane</keyword>
<evidence type="ECO:0000256" key="6">
    <source>
        <dbReference type="SAM" id="Phobius"/>
    </source>
</evidence>
<evidence type="ECO:0000256" key="4">
    <source>
        <dbReference type="ARBA" id="ARBA00022989"/>
    </source>
</evidence>
<feature type="transmembrane region" description="Helical" evidence="6">
    <location>
        <begin position="91"/>
        <end position="109"/>
    </location>
</feature>
<evidence type="ECO:0000256" key="2">
    <source>
        <dbReference type="ARBA" id="ARBA00022475"/>
    </source>
</evidence>
<evidence type="ECO:0000256" key="3">
    <source>
        <dbReference type="ARBA" id="ARBA00022692"/>
    </source>
</evidence>
<proteinExistence type="predicted"/>
<dbReference type="EMBL" id="CAFAAI010000218">
    <property type="protein sequence ID" value="CAB4805086.1"/>
    <property type="molecule type" value="Genomic_DNA"/>
</dbReference>
<feature type="transmembrane region" description="Helical" evidence="6">
    <location>
        <begin position="185"/>
        <end position="207"/>
    </location>
</feature>
<evidence type="ECO:0000256" key="1">
    <source>
        <dbReference type="ARBA" id="ARBA00004651"/>
    </source>
</evidence>
<evidence type="ECO:0000313" key="7">
    <source>
        <dbReference type="EMBL" id="CAB4805086.1"/>
    </source>
</evidence>
<feature type="transmembrane region" description="Helical" evidence="6">
    <location>
        <begin position="213"/>
        <end position="239"/>
    </location>
</feature>